<reference evidence="3 4" key="1">
    <citation type="submission" date="2019-12" db="EMBL/GenBank/DDBJ databases">
        <authorList>
            <person name="Kun Z."/>
        </authorList>
    </citation>
    <scope>NUCLEOTIDE SEQUENCE [LARGE SCALE GENOMIC DNA]</scope>
    <source>
        <strain evidence="3 4">YIM 123512</strain>
    </source>
</reference>
<sequence length="230" mass="25216">MVAFVTVGMLVIAAVLTAGVASALTGPSRWYLLGVAHVGVVCVASHLLNSAFLALDREAIWHVRGAWGEENTREELRRARRRRLIWDWVDSIGLQAGDIDHLVITREGGLVAIDSKWRSNISRADTAAMASSAQRARRRAEGLTLTVLTKERGAHRARVQPLSITPVVVVWGAAQHAVPENAVVDGVRFIPGRELVTWLRTVEGERVTKHAARDVADRLRAFRENASQSA</sequence>
<keyword evidence="1" id="KW-0812">Transmembrane</keyword>
<feature type="domain" description="NERD" evidence="2">
    <location>
        <begin position="64"/>
        <end position="122"/>
    </location>
</feature>
<accession>A0A6L7F4C4</accession>
<evidence type="ECO:0000313" key="3">
    <source>
        <dbReference type="EMBL" id="MXG92065.1"/>
    </source>
</evidence>
<proteinExistence type="predicted"/>
<dbReference type="AlphaFoldDB" id="A0A6L7F4C4"/>
<evidence type="ECO:0000259" key="2">
    <source>
        <dbReference type="Pfam" id="PF08378"/>
    </source>
</evidence>
<keyword evidence="1" id="KW-0472">Membrane</keyword>
<comment type="caution">
    <text evidence="3">The sequence shown here is derived from an EMBL/GenBank/DDBJ whole genome shotgun (WGS) entry which is preliminary data.</text>
</comment>
<name>A0A6L7F4C4_9ACTN</name>
<feature type="transmembrane region" description="Helical" evidence="1">
    <location>
        <begin position="33"/>
        <end position="55"/>
    </location>
</feature>
<dbReference type="EMBL" id="WUEK01000017">
    <property type="protein sequence ID" value="MXG92065.1"/>
    <property type="molecule type" value="Genomic_DNA"/>
</dbReference>
<keyword evidence="4" id="KW-1185">Reference proteome</keyword>
<keyword evidence="1" id="KW-1133">Transmembrane helix</keyword>
<gene>
    <name evidence="3" type="ORF">GRQ65_21200</name>
</gene>
<evidence type="ECO:0000256" key="1">
    <source>
        <dbReference type="SAM" id="Phobius"/>
    </source>
</evidence>
<protein>
    <recommendedName>
        <fullName evidence="2">NERD domain-containing protein</fullName>
    </recommendedName>
</protein>
<dbReference type="RefSeq" id="WP_160879998.1">
    <property type="nucleotide sequence ID" value="NZ_WUEK01000017.1"/>
</dbReference>
<organism evidence="3 4">
    <name type="scientific">Nocardioides flavescens</name>
    <dbReference type="NCBI Taxonomy" id="2691959"/>
    <lineage>
        <taxon>Bacteria</taxon>
        <taxon>Bacillati</taxon>
        <taxon>Actinomycetota</taxon>
        <taxon>Actinomycetes</taxon>
        <taxon>Propionibacteriales</taxon>
        <taxon>Nocardioidaceae</taxon>
        <taxon>Nocardioides</taxon>
    </lineage>
</organism>
<dbReference type="Proteomes" id="UP000473325">
    <property type="component" value="Unassembled WGS sequence"/>
</dbReference>
<dbReference type="Pfam" id="PF08378">
    <property type="entry name" value="NERD"/>
    <property type="match status" value="1"/>
</dbReference>
<evidence type="ECO:0000313" key="4">
    <source>
        <dbReference type="Proteomes" id="UP000473325"/>
    </source>
</evidence>
<dbReference type="InterPro" id="IPR011528">
    <property type="entry name" value="NERD"/>
</dbReference>